<dbReference type="CDD" id="cd06223">
    <property type="entry name" value="PRTases_typeI"/>
    <property type="match status" value="1"/>
</dbReference>
<evidence type="ECO:0000313" key="2">
    <source>
        <dbReference type="EMBL" id="KFE72254.1"/>
    </source>
</evidence>
<gene>
    <name evidence="2" type="ORF">DB31_0516</name>
</gene>
<dbReference type="InterPro" id="IPR000836">
    <property type="entry name" value="PRTase_dom"/>
</dbReference>
<organism evidence="2 3">
    <name type="scientific">Hyalangium minutum</name>
    <dbReference type="NCBI Taxonomy" id="394096"/>
    <lineage>
        <taxon>Bacteria</taxon>
        <taxon>Pseudomonadati</taxon>
        <taxon>Myxococcota</taxon>
        <taxon>Myxococcia</taxon>
        <taxon>Myxococcales</taxon>
        <taxon>Cystobacterineae</taxon>
        <taxon>Archangiaceae</taxon>
        <taxon>Hyalangium</taxon>
    </lineage>
</organism>
<reference evidence="2 3" key="1">
    <citation type="submission" date="2014-04" db="EMBL/GenBank/DDBJ databases">
        <title>Genome assembly of Hyalangium minutum DSM 14724.</title>
        <authorList>
            <person name="Sharma G."/>
            <person name="Subramanian S."/>
        </authorList>
    </citation>
    <scope>NUCLEOTIDE SEQUENCE [LARGE SCALE GENOMIC DNA]</scope>
    <source>
        <strain evidence="2 3">DSM 14724</strain>
    </source>
</reference>
<keyword evidence="2" id="KW-0328">Glycosyltransferase</keyword>
<dbReference type="OrthoDB" id="9781675at2"/>
<dbReference type="EMBL" id="JMCB01000001">
    <property type="protein sequence ID" value="KFE72254.1"/>
    <property type="molecule type" value="Genomic_DNA"/>
</dbReference>
<dbReference type="Pfam" id="PF14681">
    <property type="entry name" value="UPRTase"/>
    <property type="match status" value="1"/>
</dbReference>
<dbReference type="SUPFAM" id="SSF53271">
    <property type="entry name" value="PRTase-like"/>
    <property type="match status" value="1"/>
</dbReference>
<keyword evidence="3" id="KW-1185">Reference proteome</keyword>
<name>A0A085WX41_9BACT</name>
<dbReference type="RefSeq" id="WP_044181337.1">
    <property type="nucleotide sequence ID" value="NZ_JMCB01000001.1"/>
</dbReference>
<evidence type="ECO:0000313" key="3">
    <source>
        <dbReference type="Proteomes" id="UP000028725"/>
    </source>
</evidence>
<dbReference type="Gene3D" id="3.40.50.2020">
    <property type="match status" value="1"/>
</dbReference>
<comment type="caution">
    <text evidence="2">The sequence shown here is derived from an EMBL/GenBank/DDBJ whole genome shotgun (WGS) entry which is preliminary data.</text>
</comment>
<keyword evidence="2" id="KW-0808">Transferase</keyword>
<dbReference type="AlphaFoldDB" id="A0A085WX41"/>
<protein>
    <submittedName>
        <fullName evidence="2">Xanthine-guanine phosphoribosyltransferase</fullName>
    </submittedName>
</protein>
<dbReference type="PATRIC" id="fig|394096.3.peg.511"/>
<dbReference type="InterPro" id="IPR029057">
    <property type="entry name" value="PRTase-like"/>
</dbReference>
<sequence length="271" mass="29744">MRDTLYANVPFRLNEISHRYGPQVHLVGNPFLLSQLATLCAKGTMQPQINRLVELLYADLVKTVINAEFPRKMVAIPTRMVDSTPQGIFQGEVIDAHTRVVTVNIARAGTLPSQVTYDLLNVTVDPTLVRQDHIIMSRMIDAEHTVVGSNIGGAKIGGDVDDAIVLFPDPMGATGGSLSTAISLYKTKVPGKPRRIITLNLIVTPEYLRKMTTDHPDVTIYALRLDRGLSPPEVFGTEPGTHWDKERGLDDRQYIVPGGGGFGEIMNNAYV</sequence>
<accession>A0A085WX41</accession>
<proteinExistence type="predicted"/>
<dbReference type="GO" id="GO:0016757">
    <property type="term" value="F:glycosyltransferase activity"/>
    <property type="evidence" value="ECO:0007669"/>
    <property type="project" value="UniProtKB-KW"/>
</dbReference>
<evidence type="ECO:0000259" key="1">
    <source>
        <dbReference type="Pfam" id="PF14681"/>
    </source>
</evidence>
<dbReference type="STRING" id="394096.DB31_0516"/>
<feature type="domain" description="Phosphoribosyltransferase" evidence="1">
    <location>
        <begin position="37"/>
        <end position="231"/>
    </location>
</feature>
<dbReference type="Proteomes" id="UP000028725">
    <property type="component" value="Unassembled WGS sequence"/>
</dbReference>